<dbReference type="Gene3D" id="3.80.10.10">
    <property type="entry name" value="Ribonuclease Inhibitor"/>
    <property type="match status" value="1"/>
</dbReference>
<keyword evidence="4" id="KW-1133">Transmembrane helix</keyword>
<evidence type="ECO:0000256" key="2">
    <source>
        <dbReference type="ARBA" id="ARBA00022490"/>
    </source>
</evidence>
<keyword evidence="4 5" id="KW-0812">Transmembrane</keyword>
<evidence type="ECO:0000256" key="1">
    <source>
        <dbReference type="ARBA" id="ARBA00004245"/>
    </source>
</evidence>
<keyword evidence="4" id="KW-0472">Membrane</keyword>
<dbReference type="InterPro" id="IPR001611">
    <property type="entry name" value="Leu-rich_rpt"/>
</dbReference>
<dbReference type="SMART" id="SM00368">
    <property type="entry name" value="LRR_RI"/>
    <property type="match status" value="3"/>
</dbReference>
<dbReference type="AlphaFoldDB" id="X1W3N9"/>
<dbReference type="GeneID" id="24442795"/>
<keyword evidence="6" id="KW-1185">Reference proteome</keyword>
<keyword evidence="3" id="KW-0206">Cytoskeleton</keyword>
<dbReference type="Pfam" id="PF13516">
    <property type="entry name" value="LRR_6"/>
    <property type="match status" value="3"/>
</dbReference>
<dbReference type="GO" id="GO:0005856">
    <property type="term" value="C:cytoskeleton"/>
    <property type="evidence" value="ECO:0007669"/>
    <property type="project" value="UniProtKB-SubCell"/>
</dbReference>
<accession>X1W3N9</accession>
<reference evidence="6" key="1">
    <citation type="journal article" date="2006" name="PLoS Biol.">
        <title>Macronuclear genome sequence of the ciliate Tetrahymena thermophila, a model eukaryote.</title>
        <authorList>
            <person name="Eisen J.A."/>
            <person name="Coyne R.S."/>
            <person name="Wu M."/>
            <person name="Wu D."/>
            <person name="Thiagarajan M."/>
            <person name="Wortman J.R."/>
            <person name="Badger J.H."/>
            <person name="Ren Q."/>
            <person name="Amedeo P."/>
            <person name="Jones K.M."/>
            <person name="Tallon L.J."/>
            <person name="Delcher A.L."/>
            <person name="Salzberg S.L."/>
            <person name="Silva J.C."/>
            <person name="Haas B.J."/>
            <person name="Majoros W.H."/>
            <person name="Farzad M."/>
            <person name="Carlton J.M."/>
            <person name="Smith R.K. Jr."/>
            <person name="Garg J."/>
            <person name="Pearlman R.E."/>
            <person name="Karrer K.M."/>
            <person name="Sun L."/>
            <person name="Manning G."/>
            <person name="Elde N.C."/>
            <person name="Turkewitz A.P."/>
            <person name="Asai D.J."/>
            <person name="Wilkes D.E."/>
            <person name="Wang Y."/>
            <person name="Cai H."/>
            <person name="Collins K."/>
            <person name="Stewart B.A."/>
            <person name="Lee S.R."/>
            <person name="Wilamowska K."/>
            <person name="Weinberg Z."/>
            <person name="Ruzzo W.L."/>
            <person name="Wloga D."/>
            <person name="Gaertig J."/>
            <person name="Frankel J."/>
            <person name="Tsao C.-C."/>
            <person name="Gorovsky M.A."/>
            <person name="Keeling P.J."/>
            <person name="Waller R.F."/>
            <person name="Patron N.J."/>
            <person name="Cherry J.M."/>
            <person name="Stover N.A."/>
            <person name="Krieger C.J."/>
            <person name="del Toro C."/>
            <person name="Ryder H.F."/>
            <person name="Williamson S.C."/>
            <person name="Barbeau R.A."/>
            <person name="Hamilton E.P."/>
            <person name="Orias E."/>
        </authorList>
    </citation>
    <scope>NUCLEOTIDE SEQUENCE [LARGE SCALE GENOMIC DNA]</scope>
    <source>
        <strain evidence="6">SB210</strain>
    </source>
</reference>
<dbReference type="KEGG" id="tet:TTHERM_01074570"/>
<keyword evidence="2" id="KW-0963">Cytoplasm</keyword>
<dbReference type="PANTHER" id="PTHR24107">
    <property type="entry name" value="YNEIN REGULATORY COMPLEX SUBUNIT 5"/>
    <property type="match status" value="1"/>
</dbReference>
<proteinExistence type="predicted"/>
<evidence type="ECO:0000256" key="4">
    <source>
        <dbReference type="SAM" id="Phobius"/>
    </source>
</evidence>
<protein>
    <submittedName>
        <fullName evidence="5">Transmembrane protein, putative</fullName>
    </submittedName>
</protein>
<dbReference type="RefSeq" id="XP_001026859.3">
    <property type="nucleotide sequence ID" value="XM_001026859.3"/>
</dbReference>
<name>X1W3N9_TETTS</name>
<evidence type="ECO:0000313" key="6">
    <source>
        <dbReference type="Proteomes" id="UP000009168"/>
    </source>
</evidence>
<dbReference type="InParanoid" id="X1W3N9"/>
<feature type="transmembrane region" description="Helical" evidence="4">
    <location>
        <begin position="21"/>
        <end position="40"/>
    </location>
</feature>
<gene>
    <name evidence="5" type="ORF">TTHERM_01074570</name>
</gene>
<organism evidence="5 6">
    <name type="scientific">Tetrahymena thermophila (strain SB210)</name>
    <dbReference type="NCBI Taxonomy" id="312017"/>
    <lineage>
        <taxon>Eukaryota</taxon>
        <taxon>Sar</taxon>
        <taxon>Alveolata</taxon>
        <taxon>Ciliophora</taxon>
        <taxon>Intramacronucleata</taxon>
        <taxon>Oligohymenophorea</taxon>
        <taxon>Hymenostomatida</taxon>
        <taxon>Tetrahymenina</taxon>
        <taxon>Tetrahymenidae</taxon>
        <taxon>Tetrahymena</taxon>
    </lineage>
</organism>
<dbReference type="EMBL" id="GG662270">
    <property type="protein sequence ID" value="EAS06614.3"/>
    <property type="molecule type" value="Genomic_DNA"/>
</dbReference>
<dbReference type="SUPFAM" id="SSF52047">
    <property type="entry name" value="RNI-like"/>
    <property type="match status" value="1"/>
</dbReference>
<evidence type="ECO:0000313" key="5">
    <source>
        <dbReference type="EMBL" id="EAS06614.3"/>
    </source>
</evidence>
<comment type="subcellular location">
    <subcellularLocation>
        <location evidence="1">Cytoplasm</location>
        <location evidence="1">Cytoskeleton</location>
    </subcellularLocation>
</comment>
<evidence type="ECO:0000256" key="3">
    <source>
        <dbReference type="ARBA" id="ARBA00023212"/>
    </source>
</evidence>
<dbReference type="InterPro" id="IPR052410">
    <property type="entry name" value="DRC5"/>
</dbReference>
<dbReference type="PANTHER" id="PTHR24107:SF2">
    <property type="entry name" value="NLR FAMILY CARD DOMAIN CONTAINING 3"/>
    <property type="match status" value="1"/>
</dbReference>
<sequence length="213" mass="23383">MFSFRKVAQSLQNYTQSKGRVTYTLMAFLLIFHDLTTHYARFPFVFQIFCSEWGLLFTTYQIWPFPPTKETKIGDEGASGLGSGLGKCTNLSNLTLYLSYNKIGDEGASGLGSGLGKCTNLSNLTLYLEDNQIGDEGASGLGSGLGKCTNLSNLTLDLEDNQIGDEGASGLGKCTNLSNLTLYLRQNKMNSLQQLKAKCHKSNRLVVLKFNFI</sequence>
<dbReference type="InterPro" id="IPR032675">
    <property type="entry name" value="LRR_dom_sf"/>
</dbReference>
<dbReference type="Proteomes" id="UP000009168">
    <property type="component" value="Unassembled WGS sequence"/>
</dbReference>